<feature type="chain" id="PRO_5007708617" evidence="4">
    <location>
        <begin position="25"/>
        <end position="138"/>
    </location>
</feature>
<evidence type="ECO:0000256" key="3">
    <source>
        <dbReference type="ARBA" id="ARBA00023035"/>
    </source>
</evidence>
<evidence type="ECO:0000313" key="7">
    <source>
        <dbReference type="EMBL" id="AAT84079.1"/>
    </source>
</evidence>
<protein>
    <submittedName>
        <fullName evidence="6 7">Mannose-binding lectin</fullName>
    </submittedName>
</protein>
<dbReference type="InterPro" id="IPR036426">
    <property type="entry name" value="Bulb-type_lectin_dom_sf"/>
</dbReference>
<dbReference type="Gene3D" id="2.90.10.10">
    <property type="entry name" value="Bulb-type lectin domain"/>
    <property type="match status" value="1"/>
</dbReference>
<dbReference type="SMART" id="SM00108">
    <property type="entry name" value="B_lectin"/>
    <property type="match status" value="1"/>
</dbReference>
<evidence type="ECO:0000256" key="1">
    <source>
        <dbReference type="ARBA" id="ARBA00022546"/>
    </source>
</evidence>
<reference evidence="7" key="2">
    <citation type="submission" date="2004-04" db="EMBL/GenBank/DDBJ databases">
        <title>Genomic cloning and characterization of a novel lectin gene from Zantedeschia aethiopica.</title>
        <authorList>
            <person name="Chen Z."/>
            <person name="Sun X."/>
            <person name="Tang K."/>
        </authorList>
    </citation>
    <scope>NUCLEOTIDE SEQUENCE</scope>
</reference>
<sequence length="138" mass="15124">MARSLHALATLALLVLLLSTGAVAEDIMFNGESLSTNEFLENGPYRFIMQDDCNLVLYINRTRALWASGTNGRGSNCRATLQNNGNLVVITGSDIVWSSNSSRGQNSYRLIVQSDGNVVIYGGALWATNTVQNRKRRL</sequence>
<evidence type="ECO:0000256" key="2">
    <source>
        <dbReference type="ARBA" id="ARBA00022737"/>
    </source>
</evidence>
<dbReference type="GO" id="GO:0005537">
    <property type="term" value="F:D-mannose binding"/>
    <property type="evidence" value="ECO:0007669"/>
    <property type="project" value="UniProtKB-KW"/>
</dbReference>
<dbReference type="InterPro" id="IPR001480">
    <property type="entry name" value="Bulb-type_lectin_dom"/>
</dbReference>
<keyword evidence="3" id="KW-0465">Mannose-binding</keyword>
<evidence type="ECO:0000259" key="5">
    <source>
        <dbReference type="PROSITE" id="PS50927"/>
    </source>
</evidence>
<dbReference type="PROSITE" id="PS50927">
    <property type="entry name" value="BULB_LECTIN"/>
    <property type="match status" value="1"/>
</dbReference>
<accession>Q6JTD2</accession>
<dbReference type="CDD" id="cd00028">
    <property type="entry name" value="B_lectin"/>
    <property type="match status" value="1"/>
</dbReference>
<evidence type="ECO:0000313" key="6">
    <source>
        <dbReference type="EMBL" id="AAQ75079.1"/>
    </source>
</evidence>
<keyword evidence="4" id="KW-0732">Signal</keyword>
<keyword evidence="1" id="KW-0348">Hemagglutinin</keyword>
<proteinExistence type="evidence at transcript level"/>
<dbReference type="EMBL" id="AY594210">
    <property type="protein sequence ID" value="AAT84079.1"/>
    <property type="molecule type" value="Genomic_DNA"/>
</dbReference>
<organism evidence="6">
    <name type="scientific">Zantedeschia aethiopica</name>
    <name type="common">White calla lily</name>
    <name type="synonym">Calla aethiopica</name>
    <dbReference type="NCBI Taxonomy" id="69721"/>
    <lineage>
        <taxon>Eukaryota</taxon>
        <taxon>Viridiplantae</taxon>
        <taxon>Streptophyta</taxon>
        <taxon>Embryophyta</taxon>
        <taxon>Tracheophyta</taxon>
        <taxon>Spermatophyta</taxon>
        <taxon>Magnoliopsida</taxon>
        <taxon>Liliopsida</taxon>
        <taxon>Araceae</taxon>
        <taxon>Philodendroideae</taxon>
        <taxon>Zantedeschieae</taxon>
        <taxon>Zantedeschia</taxon>
    </lineage>
</organism>
<dbReference type="AlphaFoldDB" id="Q6JTD2"/>
<evidence type="ECO:0000256" key="4">
    <source>
        <dbReference type="SAM" id="SignalP"/>
    </source>
</evidence>
<dbReference type="GO" id="GO:0051707">
    <property type="term" value="P:response to other organism"/>
    <property type="evidence" value="ECO:0007669"/>
    <property type="project" value="UniProtKB-ARBA"/>
</dbReference>
<name>Q6JTD2_ZANAE</name>
<dbReference type="SUPFAM" id="SSF51110">
    <property type="entry name" value="alpha-D-mannose-specific plant lectins"/>
    <property type="match status" value="1"/>
</dbReference>
<feature type="domain" description="Bulb-type lectin" evidence="5">
    <location>
        <begin position="25"/>
        <end position="133"/>
    </location>
</feature>
<keyword evidence="6" id="KW-0430">Lectin</keyword>
<dbReference type="SMR" id="Q6JTD2"/>
<reference evidence="6" key="1">
    <citation type="submission" date="2003-05" db="EMBL/GenBank/DDBJ databases">
        <title>Molecular cloning of a novel mannose-binding lectin gene from Zantedeschia aethiopica.</title>
        <authorList>
            <person name="Chen Z."/>
            <person name="Chai Y."/>
            <person name="Kong W."/>
            <person name="Fei J."/>
            <person name="Liu X."/>
            <person name="Sun X."/>
            <person name="Tang K."/>
        </authorList>
    </citation>
    <scope>NUCLEOTIDE SEQUENCE</scope>
</reference>
<feature type="signal peptide" evidence="4">
    <location>
        <begin position="1"/>
        <end position="24"/>
    </location>
</feature>
<keyword evidence="2" id="KW-0677">Repeat</keyword>
<dbReference type="EMBL" id="AY308073">
    <property type="protein sequence ID" value="AAQ75079.1"/>
    <property type="molecule type" value="mRNA"/>
</dbReference>